<reference evidence="1 2" key="1">
    <citation type="submission" date="2020-04" db="EMBL/GenBank/DDBJ databases">
        <title>Draft genome of Pyxidicoccus fallax type strain.</title>
        <authorList>
            <person name="Whitworth D.E."/>
        </authorList>
    </citation>
    <scope>NUCLEOTIDE SEQUENCE [LARGE SCALE GENOMIC DNA]</scope>
    <source>
        <strain evidence="1 2">DSM 14698</strain>
    </source>
</reference>
<accession>A0A848LXX1</accession>
<protein>
    <recommendedName>
        <fullName evidence="3">Lipoprotein</fullName>
    </recommendedName>
</protein>
<evidence type="ECO:0000313" key="2">
    <source>
        <dbReference type="Proteomes" id="UP000518300"/>
    </source>
</evidence>
<dbReference type="EMBL" id="JABBJJ010000454">
    <property type="protein sequence ID" value="NMO22666.1"/>
    <property type="molecule type" value="Genomic_DNA"/>
</dbReference>
<dbReference type="AlphaFoldDB" id="A0A848LXX1"/>
<proteinExistence type="predicted"/>
<dbReference type="PROSITE" id="PS51257">
    <property type="entry name" value="PROKAR_LIPOPROTEIN"/>
    <property type="match status" value="1"/>
</dbReference>
<organism evidence="1 2">
    <name type="scientific">Pyxidicoccus fallax</name>
    <dbReference type="NCBI Taxonomy" id="394095"/>
    <lineage>
        <taxon>Bacteria</taxon>
        <taxon>Pseudomonadati</taxon>
        <taxon>Myxococcota</taxon>
        <taxon>Myxococcia</taxon>
        <taxon>Myxococcales</taxon>
        <taxon>Cystobacterineae</taxon>
        <taxon>Myxococcaceae</taxon>
        <taxon>Pyxidicoccus</taxon>
    </lineage>
</organism>
<dbReference type="Proteomes" id="UP000518300">
    <property type="component" value="Unassembled WGS sequence"/>
</dbReference>
<keyword evidence="2" id="KW-1185">Reference proteome</keyword>
<evidence type="ECO:0000313" key="1">
    <source>
        <dbReference type="EMBL" id="NMO22666.1"/>
    </source>
</evidence>
<comment type="caution">
    <text evidence="1">The sequence shown here is derived from an EMBL/GenBank/DDBJ whole genome shotgun (WGS) entry which is preliminary data.</text>
</comment>
<name>A0A848LXX1_9BACT</name>
<gene>
    <name evidence="1" type="ORF">HG543_48595</name>
</gene>
<evidence type="ECO:0008006" key="3">
    <source>
        <dbReference type="Google" id="ProtNLM"/>
    </source>
</evidence>
<sequence>MKKCLLLVGLSMAACSPSPTETEPAPSVAPSVSRERRDELKTVFGKAFATALADSPSLRKLIKDEALLKFNNDYDVLYHLIKDHTLADGQSVRELLRGYFADPEQLSVIEREVPLLTIFVPQLPHDSFSAETWDTAAQIPAVGITSYKTNDVLLVDPHGEEHIIEASLVPGFPVVVIKENERVVLAGGNTPSANPSAMAKQGRVLKASGTPGFAFLSESFDGSRATDKSAARTIWSPDQKLLDAYDIYLGTDGWHRDLIYYNISPNQTRGAFSYAFQEHVTSFQMLGDPAIAFAKIADQTGDPTMASLTENQSSGWTGGSFEFKVRALINAKNGIGQELVTYFPAAPSELFMMTYDPVKVSWFTFYKPRLTGTIGKNLSLPLFAWDLNDYASTIKIEVEEVDLTETTVLTESRSMKFATNFGIDPTVGFLQKIGLKFGASLEETRTETTQRTFTEGNDVLGSVIVNFADNVLTNVTIQMAAGMPWKIGTTREYATGWYTISVVPTRVQ</sequence>
<dbReference type="RefSeq" id="WP_169351794.1">
    <property type="nucleotide sequence ID" value="NZ_JABBJJ010000454.1"/>
</dbReference>